<feature type="compositionally biased region" description="Basic and acidic residues" evidence="9">
    <location>
        <begin position="829"/>
        <end position="850"/>
    </location>
</feature>
<dbReference type="InterPro" id="IPR013783">
    <property type="entry name" value="Ig-like_fold"/>
</dbReference>
<dbReference type="SUPFAM" id="SSF48403">
    <property type="entry name" value="Ankyrin repeat"/>
    <property type="match status" value="1"/>
</dbReference>
<dbReference type="PROSITE" id="PS50088">
    <property type="entry name" value="ANK_REPEAT"/>
    <property type="match status" value="1"/>
</dbReference>
<feature type="compositionally biased region" description="Polar residues" evidence="9">
    <location>
        <begin position="522"/>
        <end position="537"/>
    </location>
</feature>
<dbReference type="InterPro" id="IPR027417">
    <property type="entry name" value="P-loop_NTPase"/>
</dbReference>
<dbReference type="Gene3D" id="1.25.40.20">
    <property type="entry name" value="Ankyrin repeat-containing domain"/>
    <property type="match status" value="1"/>
</dbReference>
<accession>A0AA36C5J4</accession>
<feature type="domain" description="CG-1" evidence="10">
    <location>
        <begin position="1"/>
        <end position="93"/>
    </location>
</feature>
<keyword evidence="4" id="KW-0010">Activator</keyword>
<feature type="compositionally biased region" description="Low complexity" evidence="9">
    <location>
        <begin position="976"/>
        <end position="996"/>
    </location>
</feature>
<evidence type="ECO:0000313" key="12">
    <source>
        <dbReference type="Proteomes" id="UP001177023"/>
    </source>
</evidence>
<feature type="compositionally biased region" description="Low complexity" evidence="9">
    <location>
        <begin position="200"/>
        <end position="221"/>
    </location>
</feature>
<feature type="region of interest" description="Disordered" evidence="9">
    <location>
        <begin position="967"/>
        <end position="1030"/>
    </location>
</feature>
<dbReference type="Gene3D" id="1.20.5.190">
    <property type="match status" value="1"/>
</dbReference>
<evidence type="ECO:0000256" key="4">
    <source>
        <dbReference type="ARBA" id="ARBA00023159"/>
    </source>
</evidence>
<dbReference type="SUPFAM" id="SSF81296">
    <property type="entry name" value="E set domains"/>
    <property type="match status" value="1"/>
</dbReference>
<organism evidence="11 12">
    <name type="scientific">Mesorhabditis spiculigera</name>
    <dbReference type="NCBI Taxonomy" id="96644"/>
    <lineage>
        <taxon>Eukaryota</taxon>
        <taxon>Metazoa</taxon>
        <taxon>Ecdysozoa</taxon>
        <taxon>Nematoda</taxon>
        <taxon>Chromadorea</taxon>
        <taxon>Rhabditida</taxon>
        <taxon>Rhabditina</taxon>
        <taxon>Rhabditomorpha</taxon>
        <taxon>Rhabditoidea</taxon>
        <taxon>Rhabditidae</taxon>
        <taxon>Mesorhabditinae</taxon>
        <taxon>Mesorhabditis</taxon>
    </lineage>
</organism>
<keyword evidence="6" id="KW-0539">Nucleus</keyword>
<comment type="subunit">
    <text evidence="7">May interact with calmodulin.</text>
</comment>
<feature type="repeat" description="ANK" evidence="8">
    <location>
        <begin position="420"/>
        <end position="453"/>
    </location>
</feature>
<feature type="compositionally biased region" description="Low complexity" evidence="9">
    <location>
        <begin position="1003"/>
        <end position="1027"/>
    </location>
</feature>
<evidence type="ECO:0000256" key="2">
    <source>
        <dbReference type="ARBA" id="ARBA00008267"/>
    </source>
</evidence>
<evidence type="ECO:0000313" key="11">
    <source>
        <dbReference type="EMBL" id="CAJ0558236.1"/>
    </source>
</evidence>
<dbReference type="InterPro" id="IPR002909">
    <property type="entry name" value="IPT_dom"/>
</dbReference>
<dbReference type="EMBL" id="CATQJA010000223">
    <property type="protein sequence ID" value="CAJ0558236.1"/>
    <property type="molecule type" value="Genomic_DNA"/>
</dbReference>
<gene>
    <name evidence="11" type="ORF">MSPICULIGERA_LOCUS916</name>
</gene>
<dbReference type="PANTHER" id="PTHR23335">
    <property type="entry name" value="CALMODULIN-BINDING TRANSCRIPTION ACTIVATOR CAMTA"/>
    <property type="match status" value="1"/>
</dbReference>
<dbReference type="InterPro" id="IPR002110">
    <property type="entry name" value="Ankyrin_rpt"/>
</dbReference>
<feature type="compositionally biased region" description="Basic and acidic residues" evidence="9">
    <location>
        <begin position="177"/>
        <end position="193"/>
    </location>
</feature>
<evidence type="ECO:0000256" key="3">
    <source>
        <dbReference type="ARBA" id="ARBA00023043"/>
    </source>
</evidence>
<dbReference type="GO" id="GO:0003712">
    <property type="term" value="F:transcription coregulator activity"/>
    <property type="evidence" value="ECO:0007669"/>
    <property type="project" value="TreeGrafter"/>
</dbReference>
<evidence type="ECO:0000256" key="7">
    <source>
        <dbReference type="ARBA" id="ARBA00029480"/>
    </source>
</evidence>
<name>A0AA36C5J4_9BILA</name>
<comment type="similarity">
    <text evidence="2">Belongs to the CAMTA family.</text>
</comment>
<dbReference type="Pfam" id="PF03859">
    <property type="entry name" value="CG-1"/>
    <property type="match status" value="1"/>
</dbReference>
<dbReference type="InterPro" id="IPR000048">
    <property type="entry name" value="IQ_motif_EF-hand-BS"/>
</dbReference>
<feature type="region of interest" description="Disordered" evidence="9">
    <location>
        <begin position="163"/>
        <end position="226"/>
    </location>
</feature>
<dbReference type="Pfam" id="PF01833">
    <property type="entry name" value="TIG"/>
    <property type="match status" value="1"/>
</dbReference>
<dbReference type="PROSITE" id="PS51437">
    <property type="entry name" value="CG_1"/>
    <property type="match status" value="1"/>
</dbReference>
<proteinExistence type="inferred from homology"/>
<evidence type="ECO:0000256" key="1">
    <source>
        <dbReference type="ARBA" id="ARBA00004123"/>
    </source>
</evidence>
<dbReference type="InterPro" id="IPR036770">
    <property type="entry name" value="Ankyrin_rpt-contain_sf"/>
</dbReference>
<dbReference type="Pfam" id="PF00612">
    <property type="entry name" value="IQ"/>
    <property type="match status" value="1"/>
</dbReference>
<dbReference type="SMART" id="SM00015">
    <property type="entry name" value="IQ"/>
    <property type="match status" value="3"/>
</dbReference>
<comment type="caution">
    <text evidence="11">The sequence shown here is derived from an EMBL/GenBank/DDBJ whole genome shotgun (WGS) entry which is preliminary data.</text>
</comment>
<keyword evidence="12" id="KW-1185">Reference proteome</keyword>
<comment type="subcellular location">
    <subcellularLocation>
        <location evidence="1">Nucleus</location>
    </subcellularLocation>
</comment>
<feature type="region of interest" description="Disordered" evidence="9">
    <location>
        <begin position="826"/>
        <end position="853"/>
    </location>
</feature>
<evidence type="ECO:0000256" key="9">
    <source>
        <dbReference type="SAM" id="MobiDB-lite"/>
    </source>
</evidence>
<feature type="non-terminal residue" evidence="11">
    <location>
        <position position="1"/>
    </location>
</feature>
<evidence type="ECO:0000256" key="8">
    <source>
        <dbReference type="PROSITE-ProRule" id="PRU00023"/>
    </source>
</evidence>
<dbReference type="CDD" id="cd23767">
    <property type="entry name" value="IQCD"/>
    <property type="match status" value="1"/>
</dbReference>
<dbReference type="Gene3D" id="2.60.40.10">
    <property type="entry name" value="Immunoglobulins"/>
    <property type="match status" value="1"/>
</dbReference>
<dbReference type="PANTHER" id="PTHR23335:SF1">
    <property type="entry name" value="CALMODULIN-BINDING TRANSCRIPTION ACTIVATOR, ISOFORM F"/>
    <property type="match status" value="1"/>
</dbReference>
<protein>
    <recommendedName>
        <fullName evidence="10">CG-1 domain-containing protein</fullName>
    </recommendedName>
</protein>
<dbReference type="GO" id="GO:0003690">
    <property type="term" value="F:double-stranded DNA binding"/>
    <property type="evidence" value="ECO:0007669"/>
    <property type="project" value="TreeGrafter"/>
</dbReference>
<dbReference type="PROSITE" id="PS50096">
    <property type="entry name" value="IQ"/>
    <property type="match status" value="2"/>
</dbReference>
<dbReference type="PROSITE" id="PS50297">
    <property type="entry name" value="ANK_REP_REGION"/>
    <property type="match status" value="1"/>
</dbReference>
<keyword evidence="3 8" id="KW-0040">ANK repeat</keyword>
<dbReference type="Proteomes" id="UP001177023">
    <property type="component" value="Unassembled WGS sequence"/>
</dbReference>
<dbReference type="AlphaFoldDB" id="A0AA36C5J4"/>
<dbReference type="GO" id="GO:0006357">
    <property type="term" value="P:regulation of transcription by RNA polymerase II"/>
    <property type="evidence" value="ECO:0007669"/>
    <property type="project" value="TreeGrafter"/>
</dbReference>
<evidence type="ECO:0000259" key="10">
    <source>
        <dbReference type="PROSITE" id="PS51437"/>
    </source>
</evidence>
<reference evidence="11" key="1">
    <citation type="submission" date="2023-06" db="EMBL/GenBank/DDBJ databases">
        <authorList>
            <person name="Delattre M."/>
        </authorList>
    </citation>
    <scope>NUCLEOTIDE SEQUENCE</scope>
    <source>
        <strain evidence="11">AF72</strain>
    </source>
</reference>
<dbReference type="SUPFAM" id="SSF52540">
    <property type="entry name" value="P-loop containing nucleoside triphosphate hydrolases"/>
    <property type="match status" value="1"/>
</dbReference>
<dbReference type="GO" id="GO:0005634">
    <property type="term" value="C:nucleus"/>
    <property type="evidence" value="ECO:0007669"/>
    <property type="project" value="UniProtKB-SubCell"/>
</dbReference>
<sequence>MVRERPPSGSQLLFRRYNDNYFTNDGYLWKRRREAKQTREDHMKLKVHKQEIISAKYAHSAVFPSFHRRVYWLTSSPEVVLVHYLNSREEDKGHEDRSLSERIASTIRASQLKPTQAELQTQLAPICLSSVALRRQPSTFSDSIDPHFIGDIVNNCGKVDGHLPAPASHMDNSSGYGRDDSHHSHSGDTHLESADDGETSYYRSRAGVSSRSRSNGPSSSGECWHAPIADVTPSRAPINGDTKILVIGGWYLKGHEYSVQVGDRKVPAQLLQVGVLSVRIPPARESGKVPIRVLCDGQIVSSPFEFTYYEEKSDETEALHLQALVDRFQLFLAAFSGQPGTNFQSSSALNEETFLSLARSMLQHQMTNPLLLQPHPLLPSRTILHLAAALDYDKLLEWLLWWRRSLPYTRELDPLVRDSEGSTALHLAVRSGHIPSVSAIVNACQAAIDVLDDRGRTPSDLTTDPAIFKLVARPEEANKNTNGIPTSVEDAEHMAATALWVFTNGETVTDERRQLNRKGSKPTGSPMHSSSLETTGSVVMKRKDDGWKECEQPIHVEISMDTADVHVPDSPKMADLFDAVTSPGVFVNDCVREKMAQLAQHIIDALPERIKGDGIGIHHSIRHQLHSPHDEDTHMALSFSGISPMFNTSGFTVPDFEECMSLQFGPSTSHQSSFSSKTMPSEDGMGHEVAQNQFRRSNSHLYPCASESFRSSRATTFESGSFDLDNSKDLGEFLNSGSATEPLQQQLGDLRLSESEQRDVYEAAKTIQRAYREYRARTSLVLPHAEAERNAAITIQSFYRRYKAFQYFKQLYNAAILVQKHFRMKKKERPGSHDSQDDHHLNDQLPDHPSVDGMSIRIQVPPNSSTLLREHRAAATIQHAYRGHRKRQAAARKIQNFMRQSRIKLRKMHEQSGVACTMEPVGTEDGALCLPGNRPSVHLPTGVPTATVNYAEYYTTPNSDLLHYDPGVHGAPNDAQLQYGGQQQQQQQHYIPQQQHPLHHHGGYSTAHPTAATSTAATAGPSRTTAPDSHYTTIDQCQQHAPWMLNEPR</sequence>
<feature type="region of interest" description="Disordered" evidence="9">
    <location>
        <begin position="510"/>
        <end position="537"/>
    </location>
</feature>
<dbReference type="SMART" id="SM00429">
    <property type="entry name" value="IPT"/>
    <property type="match status" value="1"/>
</dbReference>
<evidence type="ECO:0000256" key="5">
    <source>
        <dbReference type="ARBA" id="ARBA00023163"/>
    </source>
</evidence>
<dbReference type="InterPro" id="IPR005559">
    <property type="entry name" value="CG-1_dom"/>
</dbReference>
<dbReference type="Pfam" id="PF00023">
    <property type="entry name" value="Ank"/>
    <property type="match status" value="1"/>
</dbReference>
<dbReference type="InterPro" id="IPR014756">
    <property type="entry name" value="Ig_E-set"/>
</dbReference>
<dbReference type="SMART" id="SM01076">
    <property type="entry name" value="CG-1"/>
    <property type="match status" value="1"/>
</dbReference>
<evidence type="ECO:0000256" key="6">
    <source>
        <dbReference type="ARBA" id="ARBA00023242"/>
    </source>
</evidence>
<keyword evidence="5" id="KW-0804">Transcription</keyword>